<keyword evidence="1" id="KW-0812">Transmembrane</keyword>
<keyword evidence="3" id="KW-1185">Reference proteome</keyword>
<evidence type="ECO:0008006" key="4">
    <source>
        <dbReference type="Google" id="ProtNLM"/>
    </source>
</evidence>
<feature type="transmembrane region" description="Helical" evidence="1">
    <location>
        <begin position="6"/>
        <end position="25"/>
    </location>
</feature>
<sequence>MILMLTVALAYGLTNVDGFFAVLALAAGGRAVMAAIGFLIAHVIVLGSALVLGAGAMVFAPADLGLLGIVPVAFGFREILKNRSRKTRHAPPPPQAGSVLTATLLFLSLSTDTLVVMAAFFADTRGELDVFILLGGVAAIAATLACALAVNTVFKPTDAGKRFFERLAPLVMIAAGVYILMDTQTDMF</sequence>
<feature type="transmembrane region" description="Helical" evidence="1">
    <location>
        <begin position="128"/>
        <end position="151"/>
    </location>
</feature>
<evidence type="ECO:0000313" key="2">
    <source>
        <dbReference type="EMBL" id="SMP26817.1"/>
    </source>
</evidence>
<feature type="transmembrane region" description="Helical" evidence="1">
    <location>
        <begin position="32"/>
        <end position="52"/>
    </location>
</feature>
<dbReference type="Proteomes" id="UP001157914">
    <property type="component" value="Unassembled WGS sequence"/>
</dbReference>
<evidence type="ECO:0000313" key="3">
    <source>
        <dbReference type="Proteomes" id="UP001157914"/>
    </source>
</evidence>
<comment type="caution">
    <text evidence="2">The sequence shown here is derived from an EMBL/GenBank/DDBJ whole genome shotgun (WGS) entry which is preliminary data.</text>
</comment>
<name>A0ABY1P622_9HYPH</name>
<keyword evidence="1" id="KW-1133">Transmembrane helix</keyword>
<proteinExistence type="predicted"/>
<gene>
    <name evidence="2" type="ORF">SAMN06265374_2799</name>
</gene>
<organism evidence="2 3">
    <name type="scientific">Roseibium denhamense</name>
    <dbReference type="NCBI Taxonomy" id="76305"/>
    <lineage>
        <taxon>Bacteria</taxon>
        <taxon>Pseudomonadati</taxon>
        <taxon>Pseudomonadota</taxon>
        <taxon>Alphaproteobacteria</taxon>
        <taxon>Hyphomicrobiales</taxon>
        <taxon>Stappiaceae</taxon>
        <taxon>Roseibium</taxon>
    </lineage>
</organism>
<dbReference type="EMBL" id="FXTT01000003">
    <property type="protein sequence ID" value="SMP26817.1"/>
    <property type="molecule type" value="Genomic_DNA"/>
</dbReference>
<keyword evidence="1" id="KW-0472">Membrane</keyword>
<protein>
    <recommendedName>
        <fullName evidence="4">Cadmium transporter</fullName>
    </recommendedName>
</protein>
<dbReference type="RefSeq" id="WP_155192773.1">
    <property type="nucleotide sequence ID" value="NZ_BAAAEA010000002.1"/>
</dbReference>
<feature type="transmembrane region" description="Helical" evidence="1">
    <location>
        <begin position="163"/>
        <end position="181"/>
    </location>
</feature>
<feature type="transmembrane region" description="Helical" evidence="1">
    <location>
        <begin position="58"/>
        <end position="76"/>
    </location>
</feature>
<accession>A0ABY1P622</accession>
<evidence type="ECO:0000256" key="1">
    <source>
        <dbReference type="SAM" id="Phobius"/>
    </source>
</evidence>
<feature type="transmembrane region" description="Helical" evidence="1">
    <location>
        <begin position="97"/>
        <end position="122"/>
    </location>
</feature>
<reference evidence="2 3" key="1">
    <citation type="submission" date="2017-05" db="EMBL/GenBank/DDBJ databases">
        <authorList>
            <person name="Varghese N."/>
            <person name="Submissions S."/>
        </authorList>
    </citation>
    <scope>NUCLEOTIDE SEQUENCE [LARGE SCALE GENOMIC DNA]</scope>
    <source>
        <strain evidence="2 3">DSM 15949</strain>
    </source>
</reference>